<feature type="compositionally biased region" description="Basic and acidic residues" evidence="2">
    <location>
        <begin position="663"/>
        <end position="672"/>
    </location>
</feature>
<feature type="compositionally biased region" description="Basic and acidic residues" evidence="2">
    <location>
        <begin position="542"/>
        <end position="557"/>
    </location>
</feature>
<feature type="compositionally biased region" description="Basic and acidic residues" evidence="2">
    <location>
        <begin position="801"/>
        <end position="823"/>
    </location>
</feature>
<keyword evidence="4" id="KW-1185">Reference proteome</keyword>
<feature type="region of interest" description="Disordered" evidence="2">
    <location>
        <begin position="522"/>
        <end position="557"/>
    </location>
</feature>
<feature type="compositionally biased region" description="Low complexity" evidence="2">
    <location>
        <begin position="446"/>
        <end position="456"/>
    </location>
</feature>
<gene>
    <name evidence="3" type="ORF">CBER1_01209</name>
</gene>
<dbReference type="STRING" id="357750.A0A2S6CIQ2"/>
<dbReference type="OrthoDB" id="3644453at2759"/>
<organism evidence="3 4">
    <name type="scientific">Cercospora berteroae</name>
    <dbReference type="NCBI Taxonomy" id="357750"/>
    <lineage>
        <taxon>Eukaryota</taxon>
        <taxon>Fungi</taxon>
        <taxon>Dikarya</taxon>
        <taxon>Ascomycota</taxon>
        <taxon>Pezizomycotina</taxon>
        <taxon>Dothideomycetes</taxon>
        <taxon>Dothideomycetidae</taxon>
        <taxon>Mycosphaerellales</taxon>
        <taxon>Mycosphaerellaceae</taxon>
        <taxon>Cercospora</taxon>
    </lineage>
</organism>
<sequence>MDHATFQRELGQLKQRVAEMSAAYARRQSAFEYAKLRDDHLSATERPFVNTACDPRCICLGAPAGNAVSPSPICLAQAHRHFSLPSPPLFWSLFNALRTDVRTLDTRIGDLEHHVSDLEDRVDHSLDPRTPEASLANASDDALSCNRFTAADLSQQAEIERPIGCAKIGSTLHMSTPIAANTAHLSSWIFSSQDGAPVHTVNQNNSGTTHHETTSQLGTNASPGVAFRDKEINDLEELVRSSQESLKRSEELSARNAIQVRDLLNGNASLQRQVSHREAALTVCSTRLSAKQSQLEEVQADCHTKDAKLQLWASKHEALQQGYLQQQDELAALRSRLQQVYSIQVNRQRDTDELVSLKDDDLYRLRGLCESKHEVLIQQEEVIARGVTLMQDKDHEMEQLRLELRALKDDFDSAAREKDRYARLFEESGEVIAQLRTSLSNALAADAPSSAADNTAEPPRVQMDTRSPFSRHKPGSHGSPAMSWTPKPLRYGSLPDEKKRAEIWESGSITTPCTFGRAGWQDNLRGTGRGNSSRSVRGFVAEQKRKAEDKPGERAQPRLSHDVLTTQAAGSIEALPPLPPRRCAFASDEGYHNSDETDGRLAAKYGTMQEPSRRKLQPYVEAGEEDGWTLIKTSSSVDGTAASTFCLSVYSMPGYPDDPLASRPRERRRDRYDDDYDNEIYRRPTTKAREPSYDAPRPPRARGRRDIYDASDEEDEYVPRRKHKEERPAAKEKPQVEPEIPPPPIGDDRKQYATSARKHHREHPSPPGATSTREKPAAKAKDGYPDVAEEEYRRRHRSARGSREEDVGADRDADRKYQSKKASDPPSDDEAGARPPDRKHSRRSRNPYDDEVPVANERRQRKEGRPPYDADPEPAPVARKHSHRHRDDYDDIEPPRRQRVRDPVDEEPVRRKDPYAEPPRRRSGRAAYPPEDSDEYDPPPRRRDDRDRRRQEDAGYGTDRPRRAARDDPYERGYRTDGRDARRDRDRDRYAVKRDPRRDDRRRDDRYDDEYDGYHDRRRGSKPRNGKHGGFDMDNIVHKGQKTWEKAAPVAKPLLAQLANTYLNNGRPGGGVPH</sequence>
<feature type="region of interest" description="Disordered" evidence="2">
    <location>
        <begin position="649"/>
        <end position="1035"/>
    </location>
</feature>
<feature type="compositionally biased region" description="Basic and acidic residues" evidence="2">
    <location>
        <begin position="725"/>
        <end position="736"/>
    </location>
</feature>
<reference evidence="4" key="1">
    <citation type="journal article" date="2017" name="bioRxiv">
        <title>Conservation of a gene cluster reveals novel cercosporin biosynthetic mechanisms and extends production to the genus Colletotrichum.</title>
        <authorList>
            <person name="de Jonge R."/>
            <person name="Ebert M.K."/>
            <person name="Huitt-Roehl C.R."/>
            <person name="Pal P."/>
            <person name="Suttle J.C."/>
            <person name="Spanner R.E."/>
            <person name="Neubauer J.D."/>
            <person name="Jurick W.M.II."/>
            <person name="Stott K.A."/>
            <person name="Secor G.A."/>
            <person name="Thomma B.P.H.J."/>
            <person name="Van de Peer Y."/>
            <person name="Townsend C.A."/>
            <person name="Bolton M.D."/>
        </authorList>
    </citation>
    <scope>NUCLEOTIDE SEQUENCE [LARGE SCALE GENOMIC DNA]</scope>
    <source>
        <strain evidence="4">CBS538.71</strain>
    </source>
</reference>
<protein>
    <submittedName>
        <fullName evidence="3">Uncharacterized protein</fullName>
    </submittedName>
</protein>
<feature type="compositionally biased region" description="Basic and acidic residues" evidence="2">
    <location>
        <begin position="772"/>
        <end position="784"/>
    </location>
</feature>
<feature type="coiled-coil region" evidence="1">
    <location>
        <begin position="390"/>
        <end position="417"/>
    </location>
</feature>
<accession>A0A2S6CIQ2</accession>
<dbReference type="Proteomes" id="UP000237631">
    <property type="component" value="Unassembled WGS sequence"/>
</dbReference>
<evidence type="ECO:0000256" key="2">
    <source>
        <dbReference type="SAM" id="MobiDB-lite"/>
    </source>
</evidence>
<keyword evidence="1" id="KW-0175">Coiled coil</keyword>
<proteinExistence type="predicted"/>
<dbReference type="EMBL" id="PNEN01000366">
    <property type="protein sequence ID" value="PPJ59614.1"/>
    <property type="molecule type" value="Genomic_DNA"/>
</dbReference>
<dbReference type="AlphaFoldDB" id="A0A2S6CIQ2"/>
<feature type="region of interest" description="Disordered" evidence="2">
    <location>
        <begin position="203"/>
        <end position="224"/>
    </location>
</feature>
<evidence type="ECO:0000256" key="1">
    <source>
        <dbReference type="SAM" id="Coils"/>
    </source>
</evidence>
<feature type="compositionally biased region" description="Basic and acidic residues" evidence="2">
    <location>
        <begin position="679"/>
        <end position="692"/>
    </location>
</feature>
<name>A0A2S6CIQ2_9PEZI</name>
<feature type="compositionally biased region" description="Basic residues" evidence="2">
    <location>
        <begin position="1016"/>
        <end position="1027"/>
    </location>
</feature>
<evidence type="ECO:0000313" key="4">
    <source>
        <dbReference type="Proteomes" id="UP000237631"/>
    </source>
</evidence>
<feature type="compositionally biased region" description="Basic and acidic residues" evidence="2">
    <location>
        <begin position="938"/>
        <end position="1006"/>
    </location>
</feature>
<feature type="compositionally biased region" description="Polar residues" evidence="2">
    <location>
        <begin position="203"/>
        <end position="222"/>
    </location>
</feature>
<feature type="region of interest" description="Disordered" evidence="2">
    <location>
        <begin position="446"/>
        <end position="488"/>
    </location>
</feature>
<feature type="compositionally biased region" description="Basic and acidic residues" evidence="2">
    <location>
        <begin position="856"/>
        <end position="868"/>
    </location>
</feature>
<comment type="caution">
    <text evidence="3">The sequence shown here is derived from an EMBL/GenBank/DDBJ whole genome shotgun (WGS) entry which is preliminary data.</text>
</comment>
<feature type="compositionally biased region" description="Basic and acidic residues" evidence="2">
    <location>
        <begin position="885"/>
        <end position="920"/>
    </location>
</feature>
<evidence type="ECO:0000313" key="3">
    <source>
        <dbReference type="EMBL" id="PPJ59614.1"/>
    </source>
</evidence>